<proteinExistence type="predicted"/>
<accession>A0A2P5EGX0</accession>
<comment type="caution">
    <text evidence="1">The sequence shown here is derived from an EMBL/GenBank/DDBJ whole genome shotgun (WGS) entry which is preliminary data.</text>
</comment>
<keyword evidence="2" id="KW-1185">Reference proteome</keyword>
<protein>
    <submittedName>
        <fullName evidence="1">Uncharacterized protein</fullName>
    </submittedName>
</protein>
<dbReference type="OrthoDB" id="10453803at2759"/>
<feature type="non-terminal residue" evidence="1">
    <location>
        <position position="1"/>
    </location>
</feature>
<reference evidence="2" key="1">
    <citation type="submission" date="2016-06" db="EMBL/GenBank/DDBJ databases">
        <title>Parallel loss of symbiosis genes in relatives of nitrogen-fixing non-legume Parasponia.</title>
        <authorList>
            <person name="Van Velzen R."/>
            <person name="Holmer R."/>
            <person name="Bu F."/>
            <person name="Rutten L."/>
            <person name="Van Zeijl A."/>
            <person name="Liu W."/>
            <person name="Santuari L."/>
            <person name="Cao Q."/>
            <person name="Sharma T."/>
            <person name="Shen D."/>
            <person name="Roswanjaya Y."/>
            <person name="Wardhani T."/>
            <person name="Kalhor M.S."/>
            <person name="Jansen J."/>
            <person name="Van den Hoogen J."/>
            <person name="Gungor B."/>
            <person name="Hartog M."/>
            <person name="Hontelez J."/>
            <person name="Verver J."/>
            <person name="Yang W.-C."/>
            <person name="Schijlen E."/>
            <person name="Repin R."/>
            <person name="Schilthuizen M."/>
            <person name="Schranz E."/>
            <person name="Heidstra R."/>
            <person name="Miyata K."/>
            <person name="Fedorova E."/>
            <person name="Kohlen W."/>
            <person name="Bisseling T."/>
            <person name="Smit S."/>
            <person name="Geurts R."/>
        </authorList>
    </citation>
    <scope>NUCLEOTIDE SEQUENCE [LARGE SCALE GENOMIC DNA]</scope>
    <source>
        <strain evidence="2">cv. RG33-2</strain>
    </source>
</reference>
<evidence type="ECO:0000313" key="1">
    <source>
        <dbReference type="EMBL" id="PON84744.1"/>
    </source>
</evidence>
<name>A0A2P5EGX0_TREOI</name>
<gene>
    <name evidence="1" type="ORF">TorRG33x02_194480</name>
</gene>
<sequence length="100" mass="11642">TKNLHVQSIGQDKEVGCGKKEIRIIHALTQVAWPVSIRSLVTHSTRSATSFFFSPLHLVVDFSKWRSDIRNCFKFLRCNRAIHILSQRAWVFILRIRVHS</sequence>
<dbReference type="InParanoid" id="A0A2P5EGX0"/>
<dbReference type="Proteomes" id="UP000237000">
    <property type="component" value="Unassembled WGS sequence"/>
</dbReference>
<dbReference type="AlphaFoldDB" id="A0A2P5EGX0"/>
<organism evidence="1 2">
    <name type="scientific">Trema orientale</name>
    <name type="common">Charcoal tree</name>
    <name type="synonym">Celtis orientalis</name>
    <dbReference type="NCBI Taxonomy" id="63057"/>
    <lineage>
        <taxon>Eukaryota</taxon>
        <taxon>Viridiplantae</taxon>
        <taxon>Streptophyta</taxon>
        <taxon>Embryophyta</taxon>
        <taxon>Tracheophyta</taxon>
        <taxon>Spermatophyta</taxon>
        <taxon>Magnoliopsida</taxon>
        <taxon>eudicotyledons</taxon>
        <taxon>Gunneridae</taxon>
        <taxon>Pentapetalae</taxon>
        <taxon>rosids</taxon>
        <taxon>fabids</taxon>
        <taxon>Rosales</taxon>
        <taxon>Cannabaceae</taxon>
        <taxon>Trema</taxon>
    </lineage>
</organism>
<dbReference type="EMBL" id="JXTC01000157">
    <property type="protein sequence ID" value="PON84744.1"/>
    <property type="molecule type" value="Genomic_DNA"/>
</dbReference>
<evidence type="ECO:0000313" key="2">
    <source>
        <dbReference type="Proteomes" id="UP000237000"/>
    </source>
</evidence>